<gene>
    <name evidence="2" type="ORF">ADEAN_000951800</name>
</gene>
<keyword evidence="3" id="KW-1185">Reference proteome</keyword>
<keyword evidence="1" id="KW-1133">Transmembrane helix</keyword>
<dbReference type="EMBL" id="LR877167">
    <property type="protein sequence ID" value="CAD2221979.1"/>
    <property type="molecule type" value="Genomic_DNA"/>
</dbReference>
<name>S9VTW3_9TRYP</name>
<evidence type="ECO:0000313" key="2">
    <source>
        <dbReference type="EMBL" id="CAD2221979.1"/>
    </source>
</evidence>
<feature type="transmembrane region" description="Helical" evidence="1">
    <location>
        <begin position="49"/>
        <end position="70"/>
    </location>
</feature>
<protein>
    <submittedName>
        <fullName evidence="2">Uncharacterized protein</fullName>
    </submittedName>
</protein>
<sequence length="128" mass="14086">MSCKVKCGGFQSVRTECAKDACLANGMCQVLDPSIKDCDDWCCQNKSGYVFLIVLFFCLGTFALCAMYYLHRLHKMNVESGAVTETGEMATVKVEPTDEELAATRRAKRNVTVDPEILKTLNTAASKS</sequence>
<dbReference type="VEuPathDB" id="TriTrypDB:ADEAN_000951800"/>
<dbReference type="AlphaFoldDB" id="S9VTW3"/>
<dbReference type="OrthoDB" id="239166at2759"/>
<evidence type="ECO:0000313" key="3">
    <source>
        <dbReference type="Proteomes" id="UP000515908"/>
    </source>
</evidence>
<dbReference type="Proteomes" id="UP000515908">
    <property type="component" value="Chromosome 23"/>
</dbReference>
<organism evidence="2 3">
    <name type="scientific">Angomonas deanei</name>
    <dbReference type="NCBI Taxonomy" id="59799"/>
    <lineage>
        <taxon>Eukaryota</taxon>
        <taxon>Discoba</taxon>
        <taxon>Euglenozoa</taxon>
        <taxon>Kinetoplastea</taxon>
        <taxon>Metakinetoplastina</taxon>
        <taxon>Trypanosomatida</taxon>
        <taxon>Trypanosomatidae</taxon>
        <taxon>Strigomonadinae</taxon>
        <taxon>Angomonas</taxon>
    </lineage>
</organism>
<evidence type="ECO:0000256" key="1">
    <source>
        <dbReference type="SAM" id="Phobius"/>
    </source>
</evidence>
<reference evidence="2 3" key="1">
    <citation type="submission" date="2020-08" db="EMBL/GenBank/DDBJ databases">
        <authorList>
            <person name="Newling K."/>
            <person name="Davey J."/>
            <person name="Forrester S."/>
        </authorList>
    </citation>
    <scope>NUCLEOTIDE SEQUENCE [LARGE SCALE GENOMIC DNA]</scope>
    <source>
        <strain evidence="3">Crithidia deanei Carvalho (ATCC PRA-265)</strain>
    </source>
</reference>
<keyword evidence="1" id="KW-0812">Transmembrane</keyword>
<proteinExistence type="predicted"/>
<keyword evidence="1" id="KW-0472">Membrane</keyword>
<accession>S9VTW3</accession>